<dbReference type="EMBL" id="BKCJ010211779">
    <property type="protein sequence ID" value="GEY80941.1"/>
    <property type="molecule type" value="Genomic_DNA"/>
</dbReference>
<sequence length="116" mass="13291">MSAITDIRCVLTQEALDAFCNAFHIAKEAHPVLPNQNDTMHERPTGKIRLYTRDLVPVAAVFNAQDYTTLVAHPFPFWKFSESYLCLIGLSHHYTLDGDTYRCGILNIRGRYFIDQ</sequence>
<gene>
    <name evidence="1" type="ORF">Tci_452915</name>
</gene>
<organism evidence="1">
    <name type="scientific">Tanacetum cinerariifolium</name>
    <name type="common">Dalmatian daisy</name>
    <name type="synonym">Chrysanthemum cinerariifolium</name>
    <dbReference type="NCBI Taxonomy" id="118510"/>
    <lineage>
        <taxon>Eukaryota</taxon>
        <taxon>Viridiplantae</taxon>
        <taxon>Streptophyta</taxon>
        <taxon>Embryophyta</taxon>
        <taxon>Tracheophyta</taxon>
        <taxon>Spermatophyta</taxon>
        <taxon>Magnoliopsida</taxon>
        <taxon>eudicotyledons</taxon>
        <taxon>Gunneridae</taxon>
        <taxon>Pentapetalae</taxon>
        <taxon>asterids</taxon>
        <taxon>campanulids</taxon>
        <taxon>Asterales</taxon>
        <taxon>Asteraceae</taxon>
        <taxon>Asteroideae</taxon>
        <taxon>Anthemideae</taxon>
        <taxon>Anthemidinae</taxon>
        <taxon>Tanacetum</taxon>
    </lineage>
</organism>
<reference evidence="1" key="1">
    <citation type="journal article" date="2019" name="Sci. Rep.">
        <title>Draft genome of Tanacetum cinerariifolium, the natural source of mosquito coil.</title>
        <authorList>
            <person name="Yamashiro T."/>
            <person name="Shiraishi A."/>
            <person name="Satake H."/>
            <person name="Nakayama K."/>
        </authorList>
    </citation>
    <scope>NUCLEOTIDE SEQUENCE</scope>
</reference>
<name>A0A699HTA3_TANCI</name>
<comment type="caution">
    <text evidence="1">The sequence shown here is derived from an EMBL/GenBank/DDBJ whole genome shotgun (WGS) entry which is preliminary data.</text>
</comment>
<accession>A0A699HTA3</accession>
<protein>
    <submittedName>
        <fullName evidence="1">Uncharacterized protein</fullName>
    </submittedName>
</protein>
<evidence type="ECO:0000313" key="1">
    <source>
        <dbReference type="EMBL" id="GEY80941.1"/>
    </source>
</evidence>
<proteinExistence type="predicted"/>
<dbReference type="AlphaFoldDB" id="A0A699HTA3"/>